<gene>
    <name evidence="1" type="ORF">N308_08128</name>
    <name evidence="2" type="ORF">N308_08129</name>
</gene>
<keyword evidence="3" id="KW-1185">Reference proteome</keyword>
<feature type="non-terminal residue" evidence="2">
    <location>
        <position position="1"/>
    </location>
</feature>
<sequence>SGQKLKHGQFCLNLRKDFFAVRVTEHWHRLSREVVASPFLEVFKSRLDVILGSML</sequence>
<name>A0A093HL51_STRCA</name>
<protein>
    <submittedName>
        <fullName evidence="2">Uncharacterized protein</fullName>
    </submittedName>
</protein>
<accession>A0A093HL51</accession>
<organism evidence="2 3">
    <name type="scientific">Struthio camelus australis</name>
    <dbReference type="NCBI Taxonomy" id="441894"/>
    <lineage>
        <taxon>Eukaryota</taxon>
        <taxon>Metazoa</taxon>
        <taxon>Chordata</taxon>
        <taxon>Craniata</taxon>
        <taxon>Vertebrata</taxon>
        <taxon>Euteleostomi</taxon>
        <taxon>Archelosauria</taxon>
        <taxon>Archosauria</taxon>
        <taxon>Dinosauria</taxon>
        <taxon>Saurischia</taxon>
        <taxon>Theropoda</taxon>
        <taxon>Coelurosauria</taxon>
        <taxon>Aves</taxon>
        <taxon>Palaeognathae</taxon>
        <taxon>Struthioniformes</taxon>
        <taxon>Struthionidae</taxon>
        <taxon>Struthio</taxon>
    </lineage>
</organism>
<evidence type="ECO:0000313" key="3">
    <source>
        <dbReference type="Proteomes" id="UP000053584"/>
    </source>
</evidence>
<proteinExistence type="predicted"/>
<dbReference type="AlphaFoldDB" id="A0A093HL51"/>
<feature type="non-terminal residue" evidence="2">
    <location>
        <position position="55"/>
    </location>
</feature>
<evidence type="ECO:0000313" key="1">
    <source>
        <dbReference type="EMBL" id="KFV82445.1"/>
    </source>
</evidence>
<evidence type="ECO:0000313" key="2">
    <source>
        <dbReference type="EMBL" id="KFV82446.1"/>
    </source>
</evidence>
<reference evidence="2 3" key="1">
    <citation type="submission" date="2014-04" db="EMBL/GenBank/DDBJ databases">
        <title>Genome evolution of avian class.</title>
        <authorList>
            <person name="Zhang G."/>
            <person name="Li C."/>
        </authorList>
    </citation>
    <scope>NUCLEOTIDE SEQUENCE [LARGE SCALE GENOMIC DNA]</scope>
    <source>
        <strain evidence="2">BGI_N308</strain>
    </source>
</reference>
<dbReference type="EMBL" id="KL206458">
    <property type="protein sequence ID" value="KFV82445.1"/>
    <property type="molecule type" value="Genomic_DNA"/>
</dbReference>
<dbReference type="EMBL" id="KL206458">
    <property type="protein sequence ID" value="KFV82446.1"/>
    <property type="molecule type" value="Genomic_DNA"/>
</dbReference>
<dbReference type="Proteomes" id="UP000053584">
    <property type="component" value="Unassembled WGS sequence"/>
</dbReference>